<dbReference type="InterPro" id="IPR032466">
    <property type="entry name" value="Metal_Hydrolase"/>
</dbReference>
<dbReference type="Proteomes" id="UP000215596">
    <property type="component" value="Unassembled WGS sequence"/>
</dbReference>
<gene>
    <name evidence="1" type="ORF">CHH67_13220</name>
</gene>
<comment type="caution">
    <text evidence="1">The sequence shown here is derived from an EMBL/GenBank/DDBJ whole genome shotgun (WGS) entry which is preliminary data.</text>
</comment>
<dbReference type="PANTHER" id="PTHR10443:SF12">
    <property type="entry name" value="DIPEPTIDASE"/>
    <property type="match status" value="1"/>
</dbReference>
<dbReference type="GO" id="GO:0070573">
    <property type="term" value="F:metallodipeptidase activity"/>
    <property type="evidence" value="ECO:0007669"/>
    <property type="project" value="InterPro"/>
</dbReference>
<proteinExistence type="predicted"/>
<dbReference type="GO" id="GO:0006508">
    <property type="term" value="P:proteolysis"/>
    <property type="evidence" value="ECO:0007669"/>
    <property type="project" value="InterPro"/>
</dbReference>
<dbReference type="AlphaFoldDB" id="A0A268ES37"/>
<reference evidence="1 2" key="1">
    <citation type="submission" date="2017-07" db="EMBL/GenBank/DDBJ databases">
        <title>Isolation and whole genome analysis of endospore-forming bacteria from heroin.</title>
        <authorList>
            <person name="Kalinowski J."/>
            <person name="Ahrens B."/>
            <person name="Al-Dilaimi A."/>
            <person name="Winkler A."/>
            <person name="Wibberg D."/>
            <person name="Schleenbecker U."/>
            <person name="Ruckert C."/>
            <person name="Wolfel R."/>
            <person name="Grass G."/>
        </authorList>
    </citation>
    <scope>NUCLEOTIDE SEQUENCE [LARGE SCALE GENOMIC DNA]</scope>
    <source>
        <strain evidence="1 2">7537-G1</strain>
    </source>
</reference>
<dbReference type="OrthoDB" id="9804920at2"/>
<evidence type="ECO:0000313" key="1">
    <source>
        <dbReference type="EMBL" id="PAD75901.1"/>
    </source>
</evidence>
<dbReference type="PROSITE" id="PS51365">
    <property type="entry name" value="RENAL_DIPEPTIDASE_2"/>
    <property type="match status" value="1"/>
</dbReference>
<sequence>MRVVDFHCDALSKMWQNPQASFVDAPDMDVTLKRMEEGSLDLQVFAVFLSEQYGKPSMERILAQIEVFRDRIHRAGHLEWLQWKEQVYNIRQGGKQWGLLSLEGADGLEGQLFYVDVLYKLGVRFLGVTWNYANWAADGAMEKRNGGLTLRGRELVKRCNEIGMLLDVSHLSRASFWELTELTQAPIIASHSNADSVCPHPRNLADDQIRAVIALNGLVGVTFVPWFIKNGTGLVKMEDVLPHIEKICELGGEAHLMFGSDFDGIDEWVRGLEHPGAYPDLAELLLKHYSASQVDGWMSGNALRFLEANLPAMHSEKS</sequence>
<dbReference type="RefSeq" id="WP_095265663.1">
    <property type="nucleotide sequence ID" value="NZ_NPBY01000043.1"/>
</dbReference>
<dbReference type="SUPFAM" id="SSF51556">
    <property type="entry name" value="Metallo-dependent hydrolases"/>
    <property type="match status" value="1"/>
</dbReference>
<dbReference type="CDD" id="cd01301">
    <property type="entry name" value="rDP_like"/>
    <property type="match status" value="1"/>
</dbReference>
<dbReference type="InterPro" id="IPR008257">
    <property type="entry name" value="Pept_M19"/>
</dbReference>
<accession>A0A268ES37</accession>
<name>A0A268ES37_9BACL</name>
<dbReference type="PANTHER" id="PTHR10443">
    <property type="entry name" value="MICROSOMAL DIPEPTIDASE"/>
    <property type="match status" value="1"/>
</dbReference>
<dbReference type="Gene3D" id="3.20.20.140">
    <property type="entry name" value="Metal-dependent hydrolases"/>
    <property type="match status" value="1"/>
</dbReference>
<dbReference type="Pfam" id="PF01244">
    <property type="entry name" value="Peptidase_M19"/>
    <property type="match status" value="1"/>
</dbReference>
<organism evidence="1 2">
    <name type="scientific">Paenibacillus campinasensis</name>
    <dbReference type="NCBI Taxonomy" id="66347"/>
    <lineage>
        <taxon>Bacteria</taxon>
        <taxon>Bacillati</taxon>
        <taxon>Bacillota</taxon>
        <taxon>Bacilli</taxon>
        <taxon>Bacillales</taxon>
        <taxon>Paenibacillaceae</taxon>
        <taxon>Paenibacillus</taxon>
    </lineage>
</organism>
<evidence type="ECO:0000313" key="2">
    <source>
        <dbReference type="Proteomes" id="UP000215596"/>
    </source>
</evidence>
<dbReference type="EMBL" id="NPBY01000043">
    <property type="protein sequence ID" value="PAD75901.1"/>
    <property type="molecule type" value="Genomic_DNA"/>
</dbReference>
<protein>
    <submittedName>
        <fullName evidence="1">Membrane dipeptidase</fullName>
    </submittedName>
</protein>